<evidence type="ECO:0000256" key="1">
    <source>
        <dbReference type="SAM" id="Coils"/>
    </source>
</evidence>
<feature type="region of interest" description="Disordered" evidence="2">
    <location>
        <begin position="155"/>
        <end position="176"/>
    </location>
</feature>
<feature type="region of interest" description="Disordered" evidence="2">
    <location>
        <begin position="246"/>
        <end position="287"/>
    </location>
</feature>
<dbReference type="EMBL" id="JALJOS010000002">
    <property type="protein sequence ID" value="KAK9843143.1"/>
    <property type="molecule type" value="Genomic_DNA"/>
</dbReference>
<sequence length="287" mass="31341">MGLLQQASASGGFVNGSTRPCQRLPARHARQPANAGPGTQHQPFKRPWNFPPAARRNHRQGKSHKKRKQPPPPRAQTPWTIQHTPATVQRTPSVVQDTPAQPEGLSVWSPSHDHEMLLRPDGPLARRRRLSDGPFGSGLDYFGTNQGLILRTDVTSSSSAGSEADDSNSDSEPAQDCELRLASTAAASLPQNVQAHINDQANHIAQLEVNNAKLSDENINLKERMFVMEKEMAELRHAGAATTEEDIPKHGWWQPFSSAAVPPLPDGRSKPHTNLNGLAHDRRLSGG</sequence>
<accession>A0AAW1SA69</accession>
<dbReference type="Proteomes" id="UP001438707">
    <property type="component" value="Unassembled WGS sequence"/>
</dbReference>
<feature type="compositionally biased region" description="Basic residues" evidence="2">
    <location>
        <begin position="55"/>
        <end position="69"/>
    </location>
</feature>
<keyword evidence="4" id="KW-1185">Reference proteome</keyword>
<feature type="coiled-coil region" evidence="1">
    <location>
        <begin position="197"/>
        <end position="231"/>
    </location>
</feature>
<feature type="compositionally biased region" description="Polar residues" evidence="2">
    <location>
        <begin position="1"/>
        <end position="20"/>
    </location>
</feature>
<reference evidence="3 4" key="1">
    <citation type="journal article" date="2024" name="Nat. Commun.">
        <title>Phylogenomics reveals the evolutionary origins of lichenization in chlorophyte algae.</title>
        <authorList>
            <person name="Puginier C."/>
            <person name="Libourel C."/>
            <person name="Otte J."/>
            <person name="Skaloud P."/>
            <person name="Haon M."/>
            <person name="Grisel S."/>
            <person name="Petersen M."/>
            <person name="Berrin J.G."/>
            <person name="Delaux P.M."/>
            <person name="Dal Grande F."/>
            <person name="Keller J."/>
        </authorList>
    </citation>
    <scope>NUCLEOTIDE SEQUENCE [LARGE SCALE GENOMIC DNA]</scope>
    <source>
        <strain evidence="3 4">SAG 2145</strain>
    </source>
</reference>
<protein>
    <submittedName>
        <fullName evidence="3">Uncharacterized protein</fullName>
    </submittedName>
</protein>
<proteinExistence type="predicted"/>
<feature type="compositionally biased region" description="Polar residues" evidence="2">
    <location>
        <begin position="77"/>
        <end position="99"/>
    </location>
</feature>
<dbReference type="AlphaFoldDB" id="A0AAW1SA69"/>
<evidence type="ECO:0000313" key="4">
    <source>
        <dbReference type="Proteomes" id="UP001438707"/>
    </source>
</evidence>
<feature type="region of interest" description="Disordered" evidence="2">
    <location>
        <begin position="1"/>
        <end position="114"/>
    </location>
</feature>
<name>A0AAW1SA69_9CHLO</name>
<feature type="compositionally biased region" description="Acidic residues" evidence="2">
    <location>
        <begin position="163"/>
        <end position="175"/>
    </location>
</feature>
<gene>
    <name evidence="3" type="ORF">WJX74_007641</name>
</gene>
<evidence type="ECO:0000313" key="3">
    <source>
        <dbReference type="EMBL" id="KAK9843143.1"/>
    </source>
</evidence>
<keyword evidence="1" id="KW-0175">Coiled coil</keyword>
<comment type="caution">
    <text evidence="3">The sequence shown here is derived from an EMBL/GenBank/DDBJ whole genome shotgun (WGS) entry which is preliminary data.</text>
</comment>
<evidence type="ECO:0000256" key="2">
    <source>
        <dbReference type="SAM" id="MobiDB-lite"/>
    </source>
</evidence>
<organism evidence="3 4">
    <name type="scientific">Apatococcus lobatus</name>
    <dbReference type="NCBI Taxonomy" id="904363"/>
    <lineage>
        <taxon>Eukaryota</taxon>
        <taxon>Viridiplantae</taxon>
        <taxon>Chlorophyta</taxon>
        <taxon>core chlorophytes</taxon>
        <taxon>Trebouxiophyceae</taxon>
        <taxon>Chlorellales</taxon>
        <taxon>Chlorellaceae</taxon>
        <taxon>Apatococcus</taxon>
    </lineage>
</organism>